<proteinExistence type="inferred from homology"/>
<dbReference type="InterPro" id="IPR022644">
    <property type="entry name" value="De-COase2_N"/>
</dbReference>
<comment type="similarity">
    <text evidence="6">Belongs to the Orn/Lys/Arg decarboxylase class-II family.</text>
</comment>
<dbReference type="Proteomes" id="UP000185426">
    <property type="component" value="Chromosome"/>
</dbReference>
<dbReference type="GO" id="GO:0008836">
    <property type="term" value="F:diaminopimelate decarboxylase activity"/>
    <property type="evidence" value="ECO:0007669"/>
    <property type="project" value="TreeGrafter"/>
</dbReference>
<dbReference type="Pfam" id="PF00278">
    <property type="entry name" value="Orn_DAP_Arg_deC"/>
    <property type="match status" value="1"/>
</dbReference>
<keyword evidence="3 5" id="KW-0663">Pyridoxal phosphate</keyword>
<evidence type="ECO:0000256" key="4">
    <source>
        <dbReference type="ARBA" id="ARBA00023239"/>
    </source>
</evidence>
<dbReference type="PRINTS" id="PR01179">
    <property type="entry name" value="ODADCRBXLASE"/>
</dbReference>
<dbReference type="InterPro" id="IPR000183">
    <property type="entry name" value="Orn/DAP/Arg_de-COase"/>
</dbReference>
<feature type="active site" description="Proton donor" evidence="5">
    <location>
        <position position="356"/>
    </location>
</feature>
<evidence type="ECO:0000259" key="8">
    <source>
        <dbReference type="Pfam" id="PF02784"/>
    </source>
</evidence>
<protein>
    <recommendedName>
        <fullName evidence="11">L-glutamyl-[BtrI acyl-carrier protein] decarboxylase</fullName>
    </recommendedName>
</protein>
<organism evidence="9 10">
    <name type="scientific">Bacillus safensis</name>
    <dbReference type="NCBI Taxonomy" id="561879"/>
    <lineage>
        <taxon>Bacteria</taxon>
        <taxon>Bacillati</taxon>
        <taxon>Bacillota</taxon>
        <taxon>Bacilli</taxon>
        <taxon>Bacillales</taxon>
        <taxon>Bacillaceae</taxon>
        <taxon>Bacillus</taxon>
    </lineage>
</organism>
<evidence type="ECO:0000256" key="2">
    <source>
        <dbReference type="ARBA" id="ARBA00022793"/>
    </source>
</evidence>
<dbReference type="SUPFAM" id="SSF50621">
    <property type="entry name" value="Alanine racemase C-terminal domain-like"/>
    <property type="match status" value="1"/>
</dbReference>
<dbReference type="EMBL" id="CP015607">
    <property type="protein sequence ID" value="APT47294.1"/>
    <property type="molecule type" value="Genomic_DNA"/>
</dbReference>
<evidence type="ECO:0000256" key="5">
    <source>
        <dbReference type="PIRSR" id="PIRSR600183-50"/>
    </source>
</evidence>
<dbReference type="AlphaFoldDB" id="A0A1L6ZLA3"/>
<dbReference type="Gene3D" id="3.20.20.10">
    <property type="entry name" value="Alanine racemase"/>
    <property type="match status" value="1"/>
</dbReference>
<evidence type="ECO:0008006" key="11">
    <source>
        <dbReference type="Google" id="ProtNLM"/>
    </source>
</evidence>
<dbReference type="InterPro" id="IPR022657">
    <property type="entry name" value="De-COase2_CS"/>
</dbReference>
<reference evidence="9 10" key="1">
    <citation type="submission" date="2016-05" db="EMBL/GenBank/DDBJ databases">
        <title>Complete Genome and Methylome Analysis of Psychrotrophic Bacterial Isolates from Antarctic Lake Untersee.</title>
        <authorList>
            <person name="Fomenkov A."/>
            <person name="Akimov V.N."/>
            <person name="Vasilyeva L.V."/>
            <person name="Andersen D."/>
            <person name="Vincze T."/>
            <person name="Roberts R.J."/>
        </authorList>
    </citation>
    <scope>NUCLEOTIDE SEQUENCE [LARGE SCALE GENOMIC DNA]</scope>
    <source>
        <strain evidence="9 10">U14-5</strain>
    </source>
</reference>
<evidence type="ECO:0000256" key="1">
    <source>
        <dbReference type="ARBA" id="ARBA00001933"/>
    </source>
</evidence>
<dbReference type="InterPro" id="IPR029066">
    <property type="entry name" value="PLP-binding_barrel"/>
</dbReference>
<dbReference type="GO" id="GO:0006596">
    <property type="term" value="P:polyamine biosynthetic process"/>
    <property type="evidence" value="ECO:0007669"/>
    <property type="project" value="InterPro"/>
</dbReference>
<keyword evidence="4" id="KW-0456">Lyase</keyword>
<dbReference type="PANTHER" id="PTHR43727:SF2">
    <property type="entry name" value="GROUP IV DECARBOXYLASE"/>
    <property type="match status" value="1"/>
</dbReference>
<feature type="modified residue" description="N6-(pyridoxal phosphate)lysine" evidence="5">
    <location>
        <position position="61"/>
    </location>
</feature>
<dbReference type="Gene3D" id="2.40.37.10">
    <property type="entry name" value="Lyase, Ornithine Decarboxylase, Chain A, domain 1"/>
    <property type="match status" value="1"/>
</dbReference>
<dbReference type="FunFam" id="3.20.20.10:FF:000003">
    <property type="entry name" value="Diaminopimelate decarboxylase"/>
    <property type="match status" value="1"/>
</dbReference>
<dbReference type="InterPro" id="IPR002433">
    <property type="entry name" value="Orn_de-COase"/>
</dbReference>
<sequence length="448" mass="50353">MIWNFQQKGGENLPKNDSMLLEKANGYGTPMYVYDGDALKDHYDHITAWLHQSAEVFFSFKSNGNVSIASLLRSFGAGIEVASAGELLMAVKAGYSPEHIIFSGPGKQKQEIDVAIQHEIYCMIAESKEELIYIAESAKHQNKQASVGIRINPESIESRAKIKMGGVPSPFGIDESKLKDVFDLFQKYEHSLLFKGIHMYLGTQVLDETSLLSAFEYTLNTAVRIKNEFGRTCQMVDLGGGFGIPYFQHETPLNAERLFQNVAELIRAYETELEFPRFIIEMGRFLLAECGVYLTTIQYVKESKGQTFLIADGGMHHHQAMTFRGRLLRNNYPMRLIKPSSKPSAVVKQSIVGPLCTPEDLIGRQVELPQGDVGDLLCIEKSGAYGLCYSPTLFLGHSSPLELLLFEGNDYVIRDRGTPDDLLLKQNRLFFRQRRDEYDTDGASSRND</sequence>
<evidence type="ECO:0000313" key="9">
    <source>
        <dbReference type="EMBL" id="APT47294.1"/>
    </source>
</evidence>
<evidence type="ECO:0000313" key="10">
    <source>
        <dbReference type="Proteomes" id="UP000185426"/>
    </source>
</evidence>
<dbReference type="InterPro" id="IPR022643">
    <property type="entry name" value="De-COase2_C"/>
</dbReference>
<evidence type="ECO:0000256" key="3">
    <source>
        <dbReference type="ARBA" id="ARBA00022898"/>
    </source>
</evidence>
<dbReference type="Pfam" id="PF02784">
    <property type="entry name" value="Orn_Arg_deC_N"/>
    <property type="match status" value="1"/>
</dbReference>
<feature type="domain" description="Orn/DAP/Arg decarboxylase 2 C-terminal" evidence="7">
    <location>
        <begin position="32"/>
        <end position="383"/>
    </location>
</feature>
<evidence type="ECO:0000256" key="6">
    <source>
        <dbReference type="RuleBase" id="RU003737"/>
    </source>
</evidence>
<feature type="domain" description="Orn/DAP/Arg decarboxylase 2 N-terminal" evidence="8">
    <location>
        <begin position="48"/>
        <end position="287"/>
    </location>
</feature>
<evidence type="ECO:0000259" key="7">
    <source>
        <dbReference type="Pfam" id="PF00278"/>
    </source>
</evidence>
<dbReference type="PROSITE" id="PS00879">
    <property type="entry name" value="ODR_DC_2_2"/>
    <property type="match status" value="1"/>
</dbReference>
<dbReference type="SUPFAM" id="SSF51419">
    <property type="entry name" value="PLP-binding barrel"/>
    <property type="match status" value="1"/>
</dbReference>
<name>A0A1L6ZLA3_BACIA</name>
<keyword evidence="2" id="KW-0210">Decarboxylase</keyword>
<dbReference type="InterPro" id="IPR009006">
    <property type="entry name" value="Ala_racemase/Decarboxylase_C"/>
</dbReference>
<gene>
    <name evidence="9" type="ORF">BSA145_16305</name>
</gene>
<accession>A0A1L6ZLA3</accession>
<dbReference type="PRINTS" id="PR01182">
    <property type="entry name" value="ORNDCRBXLASE"/>
</dbReference>
<comment type="cofactor">
    <cofactor evidence="1 5">
        <name>pyridoxal 5'-phosphate</name>
        <dbReference type="ChEBI" id="CHEBI:597326"/>
    </cofactor>
</comment>
<dbReference type="GO" id="GO:0009089">
    <property type="term" value="P:lysine biosynthetic process via diaminopimelate"/>
    <property type="evidence" value="ECO:0007669"/>
    <property type="project" value="TreeGrafter"/>
</dbReference>
<dbReference type="PANTHER" id="PTHR43727">
    <property type="entry name" value="DIAMINOPIMELATE DECARBOXYLASE"/>
    <property type="match status" value="1"/>
</dbReference>